<feature type="compositionally biased region" description="Polar residues" evidence="1">
    <location>
        <begin position="131"/>
        <end position="153"/>
    </location>
</feature>
<feature type="compositionally biased region" description="Basic residues" evidence="1">
    <location>
        <begin position="78"/>
        <end position="88"/>
    </location>
</feature>
<keyword evidence="3" id="KW-1185">Reference proteome</keyword>
<feature type="region of interest" description="Disordered" evidence="1">
    <location>
        <begin position="122"/>
        <end position="153"/>
    </location>
</feature>
<proteinExistence type="predicted"/>
<evidence type="ECO:0000313" key="3">
    <source>
        <dbReference type="Proteomes" id="UP001530400"/>
    </source>
</evidence>
<dbReference type="Proteomes" id="UP001530400">
    <property type="component" value="Unassembled WGS sequence"/>
</dbReference>
<gene>
    <name evidence="2" type="ORF">ACHAWO_010151</name>
</gene>
<feature type="region of interest" description="Disordered" evidence="1">
    <location>
        <begin position="277"/>
        <end position="299"/>
    </location>
</feature>
<protein>
    <submittedName>
        <fullName evidence="2">Uncharacterized protein</fullName>
    </submittedName>
</protein>
<feature type="compositionally biased region" description="Low complexity" evidence="1">
    <location>
        <begin position="326"/>
        <end position="336"/>
    </location>
</feature>
<dbReference type="EMBL" id="JALLPJ020000309">
    <property type="protein sequence ID" value="KAL3795859.1"/>
    <property type="molecule type" value="Genomic_DNA"/>
</dbReference>
<evidence type="ECO:0000313" key="2">
    <source>
        <dbReference type="EMBL" id="KAL3795859.1"/>
    </source>
</evidence>
<feature type="compositionally biased region" description="Low complexity" evidence="1">
    <location>
        <begin position="357"/>
        <end position="368"/>
    </location>
</feature>
<organism evidence="2 3">
    <name type="scientific">Cyclotella atomus</name>
    <dbReference type="NCBI Taxonomy" id="382360"/>
    <lineage>
        <taxon>Eukaryota</taxon>
        <taxon>Sar</taxon>
        <taxon>Stramenopiles</taxon>
        <taxon>Ochrophyta</taxon>
        <taxon>Bacillariophyta</taxon>
        <taxon>Coscinodiscophyceae</taxon>
        <taxon>Thalassiosirophycidae</taxon>
        <taxon>Stephanodiscales</taxon>
        <taxon>Stephanodiscaceae</taxon>
        <taxon>Cyclotella</taxon>
    </lineage>
</organism>
<evidence type="ECO:0000256" key="1">
    <source>
        <dbReference type="SAM" id="MobiDB-lite"/>
    </source>
</evidence>
<accession>A0ABD3Q787</accession>
<feature type="region of interest" description="Disordered" evidence="1">
    <location>
        <begin position="76"/>
        <end position="107"/>
    </location>
</feature>
<sequence length="480" mass="53466">MNSAENSCHVFGNQLPNPITFGQVAAHAETFSQTSSLPTSFGKYDSFYLSLRGSGNDSQRQQKQWLRRHHYRGDERVKGHHGIARRRMERQQQHKYPTSPFSSPEKMKDMYEDDDIEAERGCALSGDSCGMDTSRTSEYNNQSEDTQTEQSRADQQFMKEAAEASPTTSPFASINLQPKVSAIKPNKNLNPRKREMEPMDLDEAFMELTLSMNPSLVTPDATSISDNLKLLSPADDDSTALSSSLEPAVHSRSSSLCSNLNAQLEYTYVSQGQLPPERSAAACSSPAKHGRSATSSPQFALTPLSKAIVSKRGLQSTISSTKVRNSPTQSPTMTTTPKRKPRGAVSSSSKRRRRESNTSTTSSVSQPTPRKLYNGKALERINDVRKCNDKNCRWDPNLHKLKAACERCWTLASELEQNFFVENGGRHLRINLVRGGCPSTCKLFSHRVKVPIDGNDDEDIRLCRKCFDDMHHVGIRKSGP</sequence>
<feature type="compositionally biased region" description="Polar residues" evidence="1">
    <location>
        <begin position="313"/>
        <end position="325"/>
    </location>
</feature>
<feature type="region of interest" description="Disordered" evidence="1">
    <location>
        <begin position="312"/>
        <end position="374"/>
    </location>
</feature>
<comment type="caution">
    <text evidence="2">The sequence shown here is derived from an EMBL/GenBank/DDBJ whole genome shotgun (WGS) entry which is preliminary data.</text>
</comment>
<dbReference type="AlphaFoldDB" id="A0ABD3Q787"/>
<reference evidence="2 3" key="1">
    <citation type="submission" date="2024-10" db="EMBL/GenBank/DDBJ databases">
        <title>Updated reference genomes for cyclostephanoid diatoms.</title>
        <authorList>
            <person name="Roberts W.R."/>
            <person name="Alverson A.J."/>
        </authorList>
    </citation>
    <scope>NUCLEOTIDE SEQUENCE [LARGE SCALE GENOMIC DNA]</scope>
    <source>
        <strain evidence="2 3">AJA010-31</strain>
    </source>
</reference>
<name>A0ABD3Q787_9STRA</name>